<dbReference type="STRING" id="655863.F0X9D6"/>
<evidence type="ECO:0000256" key="8">
    <source>
        <dbReference type="SAM" id="Phobius"/>
    </source>
</evidence>
<dbReference type="Pfam" id="PF06011">
    <property type="entry name" value="TRP"/>
    <property type="match status" value="1"/>
</dbReference>
<feature type="compositionally biased region" description="Polar residues" evidence="7">
    <location>
        <begin position="776"/>
        <end position="815"/>
    </location>
</feature>
<dbReference type="EMBL" id="GL629735">
    <property type="protein sequence ID" value="EFX05588.1"/>
    <property type="molecule type" value="Genomic_DNA"/>
</dbReference>
<evidence type="ECO:0000259" key="11">
    <source>
        <dbReference type="SMART" id="SM01320"/>
    </source>
</evidence>
<evidence type="ECO:0000313" key="12">
    <source>
        <dbReference type="EMBL" id="EFX05588.1"/>
    </source>
</evidence>
<comment type="subcellular location">
    <subcellularLocation>
        <location evidence="1">Membrane</location>
        <topology evidence="1">Multi-pass membrane protein</topology>
    </subcellularLocation>
</comment>
<dbReference type="RefSeq" id="XP_014175070.1">
    <property type="nucleotide sequence ID" value="XM_014319595.1"/>
</dbReference>
<sequence length="815" mass="87493">MSRQRRPAGVLKTALAVTVALSAWIQNAAAANILRTTGFTTCGTNANVTVQEIEIEYNSDSQTVTFNVAGTSTKEQNVTAKIDITAYGAQVYSRSLNPCATGTYVQQLCPAPVGQFSASGSQVIPAAYASVVPSIAFRVPDISAQATLRLVSVADGSEVACVQAEVTNDKTVDQPAVSYAAAGLTGAALLISGVSAVGAAMAGGSGAAGGSAAAGGIGTLSPGFTEVFGLFQGMAMNGMLSVNYPQVYRSFSKNFAFSTGLVPWTQLQTSIDNFRAATGGNLTDNSVAYLRNKTLVYSEGSSSTAKRAVHARGVQVVREIATSVNGSSTSTTTAITKAENATEQSFQKTVSGIKAFVEELSIPSANTFMTVLLIVAIVVAVITVGLLFFKVVLEVWSLVGRFPESLTPFRKHYWRSIGQTLTTLVLLLYGVWVLYCMYQFTRGDSWAVKLLAGLTLATFTGILAFFTFQIGNTAKKLQEAEGDVGGLFENKRLWDRYSMFYESYRRRYWWIFLPTILYMFVKGVVLAVGDGHGLAQTVSQMLIEIGMLALLCWSRPYERRSGNVINIMIQVVRVLSIVCVFIFVDEFDIAETTQTVAGVVLIVVQSVLSAALAILMGWNALIACIKENPHKKRQREIEEARDNDALTPLDARNSLLQPGRSAPMDEKNAAFMMTNMGDVDFANSGGDDKKRQSRLSVLSSRAANFVSGPLGVRRLTPTSRLGVDTEAADNGLLGHAAPIAQSVSSTSFSARQPILANAGFDFNGPSRAPPRRNDSRTNNPYAPFASEQQVDGGYQSNTLSNNKRANGPWQSQRDF</sequence>
<keyword evidence="13" id="KW-1185">Reference proteome</keyword>
<feature type="signal peptide" evidence="9">
    <location>
        <begin position="1"/>
        <end position="30"/>
    </location>
</feature>
<evidence type="ECO:0000256" key="1">
    <source>
        <dbReference type="ARBA" id="ARBA00004141"/>
    </source>
</evidence>
<dbReference type="GeneID" id="25976781"/>
<dbReference type="PANTHER" id="PTHR31145">
    <property type="entry name" value="INTEGRAL MEMBRANE PROTEIN (AFU_ORTHOLOGUE AFUA_7G01610)"/>
    <property type="match status" value="1"/>
</dbReference>
<keyword evidence="6 8" id="KW-0472">Membrane</keyword>
<evidence type="ECO:0000259" key="10">
    <source>
        <dbReference type="SMART" id="SM00737"/>
    </source>
</evidence>
<feature type="transmembrane region" description="Helical" evidence="8">
    <location>
        <begin position="596"/>
        <end position="625"/>
    </location>
</feature>
<dbReference type="InterPro" id="IPR032800">
    <property type="entry name" value="TRP_N"/>
</dbReference>
<evidence type="ECO:0000256" key="2">
    <source>
        <dbReference type="ARBA" id="ARBA00010642"/>
    </source>
</evidence>
<accession>F0X9D6</accession>
<feature type="domain" description="ML-like" evidence="11">
    <location>
        <begin position="32"/>
        <end position="173"/>
    </location>
</feature>
<reference evidence="12 13" key="1">
    <citation type="journal article" date="2011" name="Proc. Natl. Acad. Sci. U.S.A.">
        <title>Genome and transcriptome analyses of the mountain pine beetle-fungal symbiont Grosmannia clavigera, a lodgepole pine pathogen.</title>
        <authorList>
            <person name="DiGuistini S."/>
            <person name="Wang Y."/>
            <person name="Liao N.Y."/>
            <person name="Taylor G."/>
            <person name="Tanguay P."/>
            <person name="Feau N."/>
            <person name="Henrissat B."/>
            <person name="Chan S.K."/>
            <person name="Hesse-Orce U."/>
            <person name="Alamouti S.M."/>
            <person name="Tsui C.K.M."/>
            <person name="Docking R.T."/>
            <person name="Levasseur A."/>
            <person name="Haridas S."/>
            <person name="Robertson G."/>
            <person name="Birol I."/>
            <person name="Holt R.A."/>
            <person name="Marra M.A."/>
            <person name="Hamelin R.C."/>
            <person name="Hirst M."/>
            <person name="Jones S.J.M."/>
            <person name="Bohlmann J."/>
            <person name="Breuil C."/>
        </authorList>
    </citation>
    <scope>NUCLEOTIDE SEQUENCE [LARGE SCALE GENOMIC DNA]</scope>
    <source>
        <strain evidence="13">kw1407 / UAMH 11150</strain>
    </source>
</reference>
<feature type="transmembrane region" description="Helical" evidence="8">
    <location>
        <begin position="446"/>
        <end position="468"/>
    </location>
</feature>
<feature type="domain" description="MD-2-related lipid-recognition" evidence="10">
    <location>
        <begin position="39"/>
        <end position="166"/>
    </location>
</feature>
<dbReference type="InterPro" id="IPR010308">
    <property type="entry name" value="TRP_C"/>
</dbReference>
<dbReference type="GO" id="GO:0009272">
    <property type="term" value="P:fungal-type cell wall biogenesis"/>
    <property type="evidence" value="ECO:0007669"/>
    <property type="project" value="TreeGrafter"/>
</dbReference>
<dbReference type="Proteomes" id="UP000007796">
    <property type="component" value="Unassembled WGS sequence"/>
</dbReference>
<evidence type="ECO:0000256" key="5">
    <source>
        <dbReference type="ARBA" id="ARBA00022989"/>
    </source>
</evidence>
<dbReference type="Pfam" id="PF14558">
    <property type="entry name" value="TRP_N"/>
    <property type="match status" value="1"/>
</dbReference>
<organism evidence="13">
    <name type="scientific">Grosmannia clavigera (strain kw1407 / UAMH 11150)</name>
    <name type="common">Blue stain fungus</name>
    <name type="synonym">Graphiocladiella clavigera</name>
    <dbReference type="NCBI Taxonomy" id="655863"/>
    <lineage>
        <taxon>Eukaryota</taxon>
        <taxon>Fungi</taxon>
        <taxon>Dikarya</taxon>
        <taxon>Ascomycota</taxon>
        <taxon>Pezizomycotina</taxon>
        <taxon>Sordariomycetes</taxon>
        <taxon>Sordariomycetidae</taxon>
        <taxon>Ophiostomatales</taxon>
        <taxon>Ophiostomataceae</taxon>
        <taxon>Leptographium</taxon>
    </lineage>
</organism>
<dbReference type="SMART" id="SM00737">
    <property type="entry name" value="ML"/>
    <property type="match status" value="1"/>
</dbReference>
<evidence type="ECO:0000256" key="7">
    <source>
        <dbReference type="SAM" id="MobiDB-lite"/>
    </source>
</evidence>
<dbReference type="InParanoid" id="F0X9D6"/>
<dbReference type="eggNOG" id="ENOG502QSVZ">
    <property type="taxonomic scope" value="Eukaryota"/>
</dbReference>
<keyword evidence="5 8" id="KW-1133">Transmembrane helix</keyword>
<dbReference type="HOGENOM" id="CLU_013753_0_0_1"/>
<dbReference type="OrthoDB" id="2115177at2759"/>
<dbReference type="GO" id="GO:0016020">
    <property type="term" value="C:membrane"/>
    <property type="evidence" value="ECO:0007669"/>
    <property type="project" value="UniProtKB-SubCell"/>
</dbReference>
<evidence type="ECO:0000256" key="6">
    <source>
        <dbReference type="ARBA" id="ARBA00023136"/>
    </source>
</evidence>
<proteinExistence type="inferred from homology"/>
<keyword evidence="3 8" id="KW-0812">Transmembrane</keyword>
<name>F0X9D6_GROCL</name>
<feature type="transmembrane region" description="Helical" evidence="8">
    <location>
        <begin position="508"/>
        <end position="528"/>
    </location>
</feature>
<dbReference type="PANTHER" id="PTHR31145:SF5">
    <property type="entry name" value="DUF907 DOMAIN PROTEIN (AFU_ORTHOLOGUE AFUA_2G06100)"/>
    <property type="match status" value="1"/>
</dbReference>
<gene>
    <name evidence="12" type="ORF">CMQ_3657</name>
</gene>
<feature type="transmembrane region" description="Helical" evidence="8">
    <location>
        <begin position="368"/>
        <end position="399"/>
    </location>
</feature>
<protein>
    <submittedName>
        <fullName evidence="12">Duf907 domain containing protein</fullName>
    </submittedName>
</protein>
<comment type="similarity">
    <text evidence="2">Belongs to the transient receptor potential (TRP) ion channel family.</text>
</comment>
<dbReference type="GO" id="GO:0055085">
    <property type="term" value="P:transmembrane transport"/>
    <property type="evidence" value="ECO:0007669"/>
    <property type="project" value="TreeGrafter"/>
</dbReference>
<feature type="region of interest" description="Disordered" evidence="7">
    <location>
        <begin position="758"/>
        <end position="815"/>
    </location>
</feature>
<feature type="transmembrane region" description="Helical" evidence="8">
    <location>
        <begin position="420"/>
        <end position="440"/>
    </location>
</feature>
<dbReference type="SMART" id="SM01320">
    <property type="entry name" value="TRP_N"/>
    <property type="match status" value="1"/>
</dbReference>
<evidence type="ECO:0000313" key="13">
    <source>
        <dbReference type="Proteomes" id="UP000007796"/>
    </source>
</evidence>
<evidence type="ECO:0000256" key="3">
    <source>
        <dbReference type="ARBA" id="ARBA00022692"/>
    </source>
</evidence>
<evidence type="ECO:0000256" key="9">
    <source>
        <dbReference type="SAM" id="SignalP"/>
    </source>
</evidence>
<dbReference type="InterPro" id="IPR040241">
    <property type="entry name" value="TRP_Flc/Pkd2-like"/>
</dbReference>
<keyword evidence="4 9" id="KW-0732">Signal</keyword>
<dbReference type="AlphaFoldDB" id="F0X9D6"/>
<feature type="transmembrane region" description="Helical" evidence="8">
    <location>
        <begin position="565"/>
        <end position="584"/>
    </location>
</feature>
<evidence type="ECO:0000256" key="4">
    <source>
        <dbReference type="ARBA" id="ARBA00022729"/>
    </source>
</evidence>
<dbReference type="InterPro" id="IPR003172">
    <property type="entry name" value="ML_dom"/>
</dbReference>
<feature type="chain" id="PRO_5003259810" evidence="9">
    <location>
        <begin position="31"/>
        <end position="815"/>
    </location>
</feature>